<name>A0AA90P800_9BACI</name>
<dbReference type="AlphaFoldDB" id="A0AA90P800"/>
<dbReference type="EMBL" id="JAUUTP010000030">
    <property type="protein sequence ID" value="MDP1420919.1"/>
    <property type="molecule type" value="Genomic_DNA"/>
</dbReference>
<protein>
    <submittedName>
        <fullName evidence="1">Uncharacterized protein</fullName>
    </submittedName>
</protein>
<organism evidence="1 2">
    <name type="scientific">Peribacillus simplex</name>
    <dbReference type="NCBI Taxonomy" id="1478"/>
    <lineage>
        <taxon>Bacteria</taxon>
        <taxon>Bacillati</taxon>
        <taxon>Bacillota</taxon>
        <taxon>Bacilli</taxon>
        <taxon>Bacillales</taxon>
        <taxon>Bacillaceae</taxon>
        <taxon>Peribacillus</taxon>
    </lineage>
</organism>
<dbReference type="RefSeq" id="WP_305162004.1">
    <property type="nucleotide sequence ID" value="NZ_JAUUTP010000030.1"/>
</dbReference>
<evidence type="ECO:0000313" key="1">
    <source>
        <dbReference type="EMBL" id="MDP1420919.1"/>
    </source>
</evidence>
<comment type="caution">
    <text evidence="1">The sequence shown here is derived from an EMBL/GenBank/DDBJ whole genome shotgun (WGS) entry which is preliminary data.</text>
</comment>
<reference evidence="1" key="1">
    <citation type="submission" date="2023-07" db="EMBL/GenBank/DDBJ databases">
        <title>Murine gut Bacillus species.</title>
        <authorList>
            <person name="Gutman E."/>
            <person name="Hashuel R."/>
            <person name="Litvak Y."/>
        </authorList>
    </citation>
    <scope>NUCLEOTIDE SEQUENCE</scope>
    <source>
        <strain evidence="1">RU283</strain>
    </source>
</reference>
<gene>
    <name evidence="1" type="ORF">Q8G35_21690</name>
</gene>
<dbReference type="Proteomes" id="UP001178277">
    <property type="component" value="Unassembled WGS sequence"/>
</dbReference>
<sequence>MKKILQLLLLIPVAAISIFIITLIARQFGVYNFIGEDYDTSPPTGELHVNGSGIIMEQGNVNWEVKDGEFVKKRVDDIKTFAQKEKKIDLPSGEDIGFSYIANGTVLESDITAQLWNNNKKESITIENSTIHLPNRKGTFILEINLVAEQGTVQYISTVNLN</sequence>
<evidence type="ECO:0000313" key="2">
    <source>
        <dbReference type="Proteomes" id="UP001178277"/>
    </source>
</evidence>
<proteinExistence type="predicted"/>
<accession>A0AA90P800</accession>